<feature type="region of interest" description="Disordered" evidence="7">
    <location>
        <begin position="520"/>
        <end position="541"/>
    </location>
</feature>
<feature type="domain" description="Peptidase M16 N-terminal" evidence="8">
    <location>
        <begin position="78"/>
        <end position="160"/>
    </location>
</feature>
<feature type="compositionally biased region" description="Basic and acidic residues" evidence="7">
    <location>
        <begin position="1"/>
        <end position="25"/>
    </location>
</feature>
<dbReference type="InterPro" id="IPR007863">
    <property type="entry name" value="Peptidase_M16_C"/>
</dbReference>
<dbReference type="HOGENOM" id="CLU_506586_0_0_1"/>
<evidence type="ECO:0000259" key="9">
    <source>
        <dbReference type="Pfam" id="PF05193"/>
    </source>
</evidence>
<evidence type="ECO:0000313" key="12">
    <source>
        <dbReference type="Proteomes" id="UP000008694"/>
    </source>
</evidence>
<keyword evidence="2" id="KW-0645">Protease</keyword>
<dbReference type="InterPro" id="IPR011249">
    <property type="entry name" value="Metalloenz_LuxS/M16"/>
</dbReference>
<evidence type="ECO:0000256" key="4">
    <source>
        <dbReference type="ARBA" id="ARBA00022801"/>
    </source>
</evidence>
<feature type="domain" description="Peptidase M16 middle/third" evidence="10">
    <location>
        <begin position="399"/>
        <end position="512"/>
    </location>
</feature>
<protein>
    <recommendedName>
        <fullName evidence="13">Peptidase M16 C-terminal domain-containing protein</fullName>
    </recommendedName>
</protein>
<dbReference type="GO" id="GO:0005829">
    <property type="term" value="C:cytosol"/>
    <property type="evidence" value="ECO:0007669"/>
    <property type="project" value="TreeGrafter"/>
</dbReference>
<sequence length="603" mass="69139">MDYPKRSRSSDDDSDDDFKRQRIADPGRPSKSFTLENGLKVYVFSCGEDVDDSSASMTVRVGSFADPPEIPGLAHLQDYLAKYDGNTNAHTEFDHTTFSFEVDTEHFHDALDRFSHLFINPLMETERLEHEIDIIDSEFLLIKYSDADRLDQILAHTSYEDHPFKCFSWGNRVTLTKVPLASLRKSALDFFNTHYRASSMILVIVLGSGSGDVDKIQSSVTEFFRDIPKGISPYTPEISRPWDSGKTYFLQSVENNQRVMITWRIPRESHQQNKAAKYVMQLFSEEREGSLPFFLKEKGWIWSLKVYTGGKNGFSADDEDPSAYSSTSFGQLFILVLELTNEGLEQEYVLINHVYEYLGFLSLNTLPPYLMKEQKDLQDMRFRFLHSDGQLIDSLLGFADRLSAYILWCDANHALSQCFSDPTCDHSEIDFFLKKHFTPANMRIYWLVKTLPEKEVCQDEPWFGTSYMEKEIPESCIKDWVGLRNFFPKGSRFSFPSENLFMLSNENLLGSDDEELRPSNENLLGSDDEELHPSNENLLGSDDEELHEGVEMELHDSSEDGDSDGIDNTIKITKNIFYVSEEEDGEENPNNDGAEAKTSERIL</sequence>
<dbReference type="EMBL" id="GL348719">
    <property type="protein sequence ID" value="EFH46845.1"/>
    <property type="molecule type" value="Genomic_DNA"/>
</dbReference>
<keyword evidence="6" id="KW-0482">Metalloprotease</keyword>
<dbReference type="InterPro" id="IPR032632">
    <property type="entry name" value="Peptidase_M16_M"/>
</dbReference>
<keyword evidence="12" id="KW-1185">Reference proteome</keyword>
<dbReference type="PANTHER" id="PTHR43690">
    <property type="entry name" value="NARDILYSIN"/>
    <property type="match status" value="1"/>
</dbReference>
<comment type="similarity">
    <text evidence="1">Belongs to the peptidase M16 family.</text>
</comment>
<dbReference type="STRING" id="81972.D7MIL1"/>
<dbReference type="PANTHER" id="PTHR43690:SF28">
    <property type="entry name" value="PEPTIDASE M16 N-TERMINAL DOMAIN-CONTAINING PROTEIN"/>
    <property type="match status" value="1"/>
</dbReference>
<dbReference type="Pfam" id="PF05193">
    <property type="entry name" value="Peptidase_M16_C"/>
    <property type="match status" value="1"/>
</dbReference>
<dbReference type="GO" id="GO:0008237">
    <property type="term" value="F:metallopeptidase activity"/>
    <property type="evidence" value="ECO:0007669"/>
    <property type="project" value="UniProtKB-KW"/>
</dbReference>
<name>D7MIL1_ARALL</name>
<dbReference type="Pfam" id="PF16187">
    <property type="entry name" value="Peptidase_M16_M"/>
    <property type="match status" value="1"/>
</dbReference>
<dbReference type="AlphaFoldDB" id="D7MIL1"/>
<reference evidence="12" key="1">
    <citation type="journal article" date="2011" name="Nat. Genet.">
        <title>The Arabidopsis lyrata genome sequence and the basis of rapid genome size change.</title>
        <authorList>
            <person name="Hu T.T."/>
            <person name="Pattyn P."/>
            <person name="Bakker E.G."/>
            <person name="Cao J."/>
            <person name="Cheng J.-F."/>
            <person name="Clark R.M."/>
            <person name="Fahlgren N."/>
            <person name="Fawcett J.A."/>
            <person name="Grimwood J."/>
            <person name="Gundlach H."/>
            <person name="Haberer G."/>
            <person name="Hollister J.D."/>
            <person name="Ossowski S."/>
            <person name="Ottilar R.P."/>
            <person name="Salamov A.A."/>
            <person name="Schneeberger K."/>
            <person name="Spannagl M."/>
            <person name="Wang X."/>
            <person name="Yang L."/>
            <person name="Nasrallah M.E."/>
            <person name="Bergelson J."/>
            <person name="Carrington J.C."/>
            <person name="Gaut B.S."/>
            <person name="Schmutz J."/>
            <person name="Mayer K.F.X."/>
            <person name="Van de Peer Y."/>
            <person name="Grigoriev I.V."/>
            <person name="Nordborg M."/>
            <person name="Weigel D."/>
            <person name="Guo Y.-L."/>
        </authorList>
    </citation>
    <scope>NUCLEOTIDE SEQUENCE [LARGE SCALE GENOMIC DNA]</scope>
    <source>
        <strain evidence="12">cv. MN47</strain>
    </source>
</reference>
<evidence type="ECO:0000256" key="7">
    <source>
        <dbReference type="SAM" id="MobiDB-lite"/>
    </source>
</evidence>
<evidence type="ECO:0000259" key="10">
    <source>
        <dbReference type="Pfam" id="PF16187"/>
    </source>
</evidence>
<feature type="region of interest" description="Disordered" evidence="7">
    <location>
        <begin position="580"/>
        <end position="603"/>
    </location>
</feature>
<dbReference type="GO" id="GO:0046872">
    <property type="term" value="F:metal ion binding"/>
    <property type="evidence" value="ECO:0007669"/>
    <property type="project" value="UniProtKB-KW"/>
</dbReference>
<proteinExistence type="inferred from homology"/>
<keyword evidence="4" id="KW-0378">Hydrolase</keyword>
<dbReference type="InterPro" id="IPR050626">
    <property type="entry name" value="Peptidase_M16"/>
</dbReference>
<dbReference type="eggNOG" id="KOG0959">
    <property type="taxonomic scope" value="Eukaryota"/>
</dbReference>
<keyword evidence="5" id="KW-0862">Zinc</keyword>
<dbReference type="Gene3D" id="3.30.830.10">
    <property type="entry name" value="Metalloenzyme, LuxS/M16 peptidase-like"/>
    <property type="match status" value="2"/>
</dbReference>
<dbReference type="SUPFAM" id="SSF63411">
    <property type="entry name" value="LuxS/MPP-like metallohydrolase"/>
    <property type="match status" value="2"/>
</dbReference>
<evidence type="ECO:0000313" key="11">
    <source>
        <dbReference type="EMBL" id="EFH46845.1"/>
    </source>
</evidence>
<dbReference type="Pfam" id="PF00675">
    <property type="entry name" value="Peptidase_M16"/>
    <property type="match status" value="1"/>
</dbReference>
<evidence type="ECO:0000256" key="5">
    <source>
        <dbReference type="ARBA" id="ARBA00022833"/>
    </source>
</evidence>
<dbReference type="Gramene" id="fgenesh1_pg.C_scaffold_7002927">
    <property type="protein sequence ID" value="fgenesh1_pg.C_scaffold_7002927"/>
    <property type="gene ID" value="fgenesh1_pg.C_scaffold_7002927"/>
</dbReference>
<keyword evidence="3" id="KW-0479">Metal-binding</keyword>
<evidence type="ECO:0000256" key="2">
    <source>
        <dbReference type="ARBA" id="ARBA00022670"/>
    </source>
</evidence>
<feature type="region of interest" description="Disordered" evidence="7">
    <location>
        <begin position="1"/>
        <end position="30"/>
    </location>
</feature>
<gene>
    <name evidence="11" type="ORF">ARALYDRAFT_355754</name>
</gene>
<evidence type="ECO:0000256" key="3">
    <source>
        <dbReference type="ARBA" id="ARBA00022723"/>
    </source>
</evidence>
<organism evidence="12">
    <name type="scientific">Arabidopsis lyrata subsp. lyrata</name>
    <name type="common">Lyre-leaved rock-cress</name>
    <dbReference type="NCBI Taxonomy" id="81972"/>
    <lineage>
        <taxon>Eukaryota</taxon>
        <taxon>Viridiplantae</taxon>
        <taxon>Streptophyta</taxon>
        <taxon>Embryophyta</taxon>
        <taxon>Tracheophyta</taxon>
        <taxon>Spermatophyta</taxon>
        <taxon>Magnoliopsida</taxon>
        <taxon>eudicotyledons</taxon>
        <taxon>Gunneridae</taxon>
        <taxon>Pentapetalae</taxon>
        <taxon>rosids</taxon>
        <taxon>malvids</taxon>
        <taxon>Brassicales</taxon>
        <taxon>Brassicaceae</taxon>
        <taxon>Camelineae</taxon>
        <taxon>Arabidopsis</taxon>
    </lineage>
</organism>
<evidence type="ECO:0008006" key="13">
    <source>
        <dbReference type="Google" id="ProtNLM"/>
    </source>
</evidence>
<evidence type="ECO:0000256" key="6">
    <source>
        <dbReference type="ARBA" id="ARBA00023049"/>
    </source>
</evidence>
<evidence type="ECO:0000259" key="8">
    <source>
        <dbReference type="Pfam" id="PF00675"/>
    </source>
</evidence>
<dbReference type="GO" id="GO:0006508">
    <property type="term" value="P:proteolysis"/>
    <property type="evidence" value="ECO:0007669"/>
    <property type="project" value="UniProtKB-KW"/>
</dbReference>
<feature type="compositionally biased region" description="Basic and acidic residues" evidence="7">
    <location>
        <begin position="594"/>
        <end position="603"/>
    </location>
</feature>
<dbReference type="Proteomes" id="UP000008694">
    <property type="component" value="Unassembled WGS sequence"/>
</dbReference>
<feature type="compositionally biased region" description="Acidic residues" evidence="7">
    <location>
        <begin position="580"/>
        <end position="589"/>
    </location>
</feature>
<feature type="domain" description="Peptidase M16 C-terminal" evidence="9">
    <location>
        <begin position="184"/>
        <end position="307"/>
    </location>
</feature>
<accession>D7MIL1</accession>
<dbReference type="InterPro" id="IPR011765">
    <property type="entry name" value="Pept_M16_N"/>
</dbReference>
<evidence type="ECO:0000256" key="1">
    <source>
        <dbReference type="ARBA" id="ARBA00007261"/>
    </source>
</evidence>